<proteinExistence type="predicted"/>
<reference evidence="2 3" key="1">
    <citation type="submission" date="2017-11" db="EMBL/GenBank/DDBJ databases">
        <title>Comparitive Functional Genomics of Dry Heat Resistant strains isolated from the Viking Spacecraft.</title>
        <authorList>
            <person name="Seuylemezian A."/>
            <person name="Cooper K."/>
            <person name="Vaishampayan P."/>
        </authorList>
    </citation>
    <scope>NUCLEOTIDE SEQUENCE [LARGE SCALE GENOMIC DNA]</scope>
    <source>
        <strain evidence="2 3">V1-29</strain>
    </source>
</reference>
<evidence type="ECO:0000313" key="2">
    <source>
        <dbReference type="EMBL" id="PLT28152.1"/>
    </source>
</evidence>
<dbReference type="OrthoDB" id="452315at2"/>
<keyword evidence="2" id="KW-0808">Transferase</keyword>
<dbReference type="EMBL" id="PGUY01000065">
    <property type="protein sequence ID" value="PLT28152.1"/>
    <property type="molecule type" value="Genomic_DNA"/>
</dbReference>
<dbReference type="GO" id="GO:0016747">
    <property type="term" value="F:acyltransferase activity, transferring groups other than amino-acyl groups"/>
    <property type="evidence" value="ECO:0007669"/>
    <property type="project" value="InterPro"/>
</dbReference>
<dbReference type="InterPro" id="IPR000182">
    <property type="entry name" value="GNAT_dom"/>
</dbReference>
<feature type="domain" description="N-acetyltransferase" evidence="1">
    <location>
        <begin position="8"/>
        <end position="154"/>
    </location>
</feature>
<keyword evidence="3" id="KW-1185">Reference proteome</keyword>
<organism evidence="2 3">
    <name type="scientific">Peribacillus deserti</name>
    <dbReference type="NCBI Taxonomy" id="673318"/>
    <lineage>
        <taxon>Bacteria</taxon>
        <taxon>Bacillati</taxon>
        <taxon>Bacillota</taxon>
        <taxon>Bacilli</taxon>
        <taxon>Bacillales</taxon>
        <taxon>Bacillaceae</taxon>
        <taxon>Peribacillus</taxon>
    </lineage>
</organism>
<gene>
    <name evidence="2" type="ORF">CUU66_20215</name>
</gene>
<dbReference type="PROSITE" id="PS51186">
    <property type="entry name" value="GNAT"/>
    <property type="match status" value="1"/>
</dbReference>
<dbReference type="SUPFAM" id="SSF55729">
    <property type="entry name" value="Acyl-CoA N-acyltransferases (Nat)"/>
    <property type="match status" value="1"/>
</dbReference>
<dbReference type="PANTHER" id="PTHR43792:SF13">
    <property type="entry name" value="ACETYLTRANSFERASE"/>
    <property type="match status" value="1"/>
</dbReference>
<protein>
    <submittedName>
        <fullName evidence="2">N-acetyltransferase</fullName>
    </submittedName>
</protein>
<dbReference type="InterPro" id="IPR016181">
    <property type="entry name" value="Acyl_CoA_acyltransferase"/>
</dbReference>
<dbReference type="AlphaFoldDB" id="A0A2N5M1C9"/>
<accession>A0A2N5M1C9</accession>
<dbReference type="Proteomes" id="UP000234748">
    <property type="component" value="Unassembled WGS sequence"/>
</dbReference>
<evidence type="ECO:0000313" key="3">
    <source>
        <dbReference type="Proteomes" id="UP000234748"/>
    </source>
</evidence>
<name>A0A2N5M1C9_9BACI</name>
<sequence length="154" mass="17903">MITLTVEMIVAVLKGKEEMERVIPYRTSEEWPLDVYKQFFPYKIERFTKYPHENTWEGMIIHKNQQLVIGDMGFKGGPDKDQIIHLGYSIVPGFRGHGFATEMGKAIIEWGLSQPNVKEAVATCNTDNEASKRVLEKIGFKVFKNTREKIHWHY</sequence>
<dbReference type="Gene3D" id="3.40.630.30">
    <property type="match status" value="1"/>
</dbReference>
<dbReference type="PANTHER" id="PTHR43792">
    <property type="entry name" value="GNAT FAMILY, PUTATIVE (AFU_ORTHOLOGUE AFUA_3G00765)-RELATED-RELATED"/>
    <property type="match status" value="1"/>
</dbReference>
<evidence type="ECO:0000259" key="1">
    <source>
        <dbReference type="PROSITE" id="PS51186"/>
    </source>
</evidence>
<dbReference type="InterPro" id="IPR051531">
    <property type="entry name" value="N-acetyltransferase"/>
</dbReference>
<comment type="caution">
    <text evidence="2">The sequence shown here is derived from an EMBL/GenBank/DDBJ whole genome shotgun (WGS) entry which is preliminary data.</text>
</comment>
<dbReference type="Pfam" id="PF13302">
    <property type="entry name" value="Acetyltransf_3"/>
    <property type="match status" value="1"/>
</dbReference>